<reference evidence="2 3" key="1">
    <citation type="journal article" date="2013" name="Antonie Van Leeuwenhoek">
        <title>Paracoccus zhejiangensis sp. nov., isolated from activated sludge in wastewater-treatment system.</title>
        <authorList>
            <person name="Wu Z.G."/>
            <person name="Zhang D.F."/>
            <person name="Liu Y.L."/>
            <person name="Wang F."/>
            <person name="Jiang X."/>
            <person name="Li C."/>
            <person name="Li S.P."/>
            <person name="Hong Q."/>
            <person name="Li W.J."/>
        </authorList>
    </citation>
    <scope>NUCLEOTIDE SEQUENCE [LARGE SCALE GENOMIC DNA]</scope>
    <source>
        <strain evidence="2 3">J6</strain>
    </source>
</reference>
<evidence type="ECO:0000313" key="3">
    <source>
        <dbReference type="Proteomes" id="UP000234530"/>
    </source>
</evidence>
<feature type="chain" id="PRO_5014198372" evidence="1">
    <location>
        <begin position="21"/>
        <end position="315"/>
    </location>
</feature>
<feature type="signal peptide" evidence="1">
    <location>
        <begin position="1"/>
        <end position="20"/>
    </location>
</feature>
<proteinExistence type="predicted"/>
<evidence type="ECO:0000256" key="1">
    <source>
        <dbReference type="SAM" id="SignalP"/>
    </source>
</evidence>
<dbReference type="KEGG" id="pzh:CX676_14820"/>
<organism evidence="2 3">
    <name type="scientific">Paracoccus zhejiangensis</name>
    <dbReference type="NCBI Taxonomy" id="1077935"/>
    <lineage>
        <taxon>Bacteria</taxon>
        <taxon>Pseudomonadati</taxon>
        <taxon>Pseudomonadota</taxon>
        <taxon>Alphaproteobacteria</taxon>
        <taxon>Rhodobacterales</taxon>
        <taxon>Paracoccaceae</taxon>
        <taxon>Paracoccus</taxon>
    </lineage>
</organism>
<gene>
    <name evidence="2" type="ORF">CX676_14820</name>
</gene>
<keyword evidence="1" id="KW-0732">Signal</keyword>
<dbReference type="AlphaFoldDB" id="A0A2H5F143"/>
<evidence type="ECO:0000313" key="2">
    <source>
        <dbReference type="EMBL" id="AUH65278.1"/>
    </source>
</evidence>
<protein>
    <submittedName>
        <fullName evidence="2">Uncharacterized protein</fullName>
    </submittedName>
</protein>
<accession>A0A2H5F143</accession>
<dbReference type="EMBL" id="CP025430">
    <property type="protein sequence ID" value="AUH65278.1"/>
    <property type="molecule type" value="Genomic_DNA"/>
</dbReference>
<sequence length="315" mass="34647">MKIRIVLFATTLLLPTASIAGSTEDCPDFFQELSEEAMLGENSRAVDFLTTLDEHCATENLDKHGDMFADILIENSILEYFRDSRSTYLSRAIGTYHAAGLRPLYLDHRIFQRVLDQVDQTFDEQSAEGQLQLQQAVHFLGVGYDDTLPLLQSWQHYVPGLASRYQPIFGIADAAACDDGECGAVPSTLCMPDEVQAAKSAFHTSPDKIEAWMKECRLGVGKPETPAVLQTMRESGILDARCSETVQYNAIFSVGFAAAQNCDSLLAQLPGLSAVSSTDLVAIRRYGDRLVQLGRMSEGDYQRILGDSGASQENE</sequence>
<keyword evidence="3" id="KW-1185">Reference proteome</keyword>
<name>A0A2H5F143_9RHOB</name>
<dbReference type="Proteomes" id="UP000234530">
    <property type="component" value="Chromosome"/>
</dbReference>